<accession>A0A3B0CLG6</accession>
<comment type="caution">
    <text evidence="1">The sequence shown here is derived from an EMBL/GenBank/DDBJ whole genome shotgun (WGS) entry which is preliminary data.</text>
</comment>
<dbReference type="GO" id="GO:0016706">
    <property type="term" value="F:2-oxoglutarate-dependent dioxygenase activity"/>
    <property type="evidence" value="ECO:0007669"/>
    <property type="project" value="UniProtKB-ARBA"/>
</dbReference>
<dbReference type="SUPFAM" id="SSF51197">
    <property type="entry name" value="Clavaminate synthase-like"/>
    <property type="match status" value="1"/>
</dbReference>
<dbReference type="RefSeq" id="WP_120745745.1">
    <property type="nucleotide sequence ID" value="NZ_RBAH01000002.1"/>
</dbReference>
<dbReference type="AlphaFoldDB" id="A0A3B0CLG6"/>
<organism evidence="1 2">
    <name type="scientific">Paenibacillus ginsengarvi</name>
    <dbReference type="NCBI Taxonomy" id="400777"/>
    <lineage>
        <taxon>Bacteria</taxon>
        <taxon>Bacillati</taxon>
        <taxon>Bacillota</taxon>
        <taxon>Bacilli</taxon>
        <taxon>Bacillales</taxon>
        <taxon>Paenibacillaceae</taxon>
        <taxon>Paenibacillus</taxon>
    </lineage>
</organism>
<sequence length="286" mass="32256">MTTQSKLPYRFEFDKDELRSIVECNEQHGFAIVKGMLPPETVEMLKAEVRRVLEPVVQSTGVITYTHTQFIEHSPAYASLMTYEPYMRIARALNDDEPITLNRSAAIYKMAGCGPMAWHTDWGPLEHPYDTNAVLNNSGANSMWFYLNGIDDVRGGLAIIPDSHTEDWEAPQGFAFTGKKKSFYRKGAATTPHTRMDDVPGAMPVIAEPGDMILFAERTYHGVYPHRGTETRLSCGMSFRKKSYKPEQVWPLPESAKRFIDSCPPEIQPLVEGYLGMSGNWVSVPR</sequence>
<evidence type="ECO:0000313" key="2">
    <source>
        <dbReference type="Proteomes" id="UP000282311"/>
    </source>
</evidence>
<dbReference type="PANTHER" id="PTHR20883">
    <property type="entry name" value="PHYTANOYL-COA DIOXYGENASE DOMAIN CONTAINING 1"/>
    <property type="match status" value="1"/>
</dbReference>
<dbReference type="Pfam" id="PF05721">
    <property type="entry name" value="PhyH"/>
    <property type="match status" value="1"/>
</dbReference>
<dbReference type="EMBL" id="RBAH01000002">
    <property type="protein sequence ID" value="RKN86052.1"/>
    <property type="molecule type" value="Genomic_DNA"/>
</dbReference>
<dbReference type="Gene3D" id="2.60.120.620">
    <property type="entry name" value="q2cbj1_9rhob like domain"/>
    <property type="match status" value="1"/>
</dbReference>
<dbReference type="Proteomes" id="UP000282311">
    <property type="component" value="Unassembled WGS sequence"/>
</dbReference>
<reference evidence="1 2" key="1">
    <citation type="journal article" date="2007" name="Int. J. Syst. Evol. Microbiol.">
        <title>Paenibacillus ginsengarvi sp. nov., isolated from soil from ginseng cultivation.</title>
        <authorList>
            <person name="Yoon M.H."/>
            <person name="Ten L.N."/>
            <person name="Im W.T."/>
        </authorList>
    </citation>
    <scope>NUCLEOTIDE SEQUENCE [LARGE SCALE GENOMIC DNA]</scope>
    <source>
        <strain evidence="1 2">KCTC 13059</strain>
    </source>
</reference>
<protein>
    <recommendedName>
        <fullName evidence="3">Phytanoyl-CoA dioxygenase family protein</fullName>
    </recommendedName>
</protein>
<evidence type="ECO:0000313" key="1">
    <source>
        <dbReference type="EMBL" id="RKN86052.1"/>
    </source>
</evidence>
<dbReference type="OrthoDB" id="2533724at2"/>
<dbReference type="InterPro" id="IPR008775">
    <property type="entry name" value="Phytyl_CoA_dOase-like"/>
</dbReference>
<dbReference type="PANTHER" id="PTHR20883:SF48">
    <property type="entry name" value="ECTOINE DIOXYGENASE"/>
    <property type="match status" value="1"/>
</dbReference>
<keyword evidence="2" id="KW-1185">Reference proteome</keyword>
<name>A0A3B0CLG6_9BACL</name>
<dbReference type="GO" id="GO:0005506">
    <property type="term" value="F:iron ion binding"/>
    <property type="evidence" value="ECO:0007669"/>
    <property type="project" value="UniProtKB-ARBA"/>
</dbReference>
<proteinExistence type="predicted"/>
<gene>
    <name evidence="1" type="ORF">D7M11_03300</name>
</gene>
<evidence type="ECO:0008006" key="3">
    <source>
        <dbReference type="Google" id="ProtNLM"/>
    </source>
</evidence>